<organism evidence="8 9">
    <name type="scientific">Boothiomyces macroporosus</name>
    <dbReference type="NCBI Taxonomy" id="261099"/>
    <lineage>
        <taxon>Eukaryota</taxon>
        <taxon>Fungi</taxon>
        <taxon>Fungi incertae sedis</taxon>
        <taxon>Chytridiomycota</taxon>
        <taxon>Chytridiomycota incertae sedis</taxon>
        <taxon>Chytridiomycetes</taxon>
        <taxon>Rhizophydiales</taxon>
        <taxon>Terramycetaceae</taxon>
        <taxon>Boothiomyces</taxon>
    </lineage>
</organism>
<evidence type="ECO:0000313" key="8">
    <source>
        <dbReference type="EMBL" id="KAJ3259573.1"/>
    </source>
</evidence>
<accession>A0AAD5Y9M0</accession>
<feature type="transmembrane region" description="Helical" evidence="7">
    <location>
        <begin position="168"/>
        <end position="190"/>
    </location>
</feature>
<dbReference type="GO" id="GO:0005789">
    <property type="term" value="C:endoplasmic reticulum membrane"/>
    <property type="evidence" value="ECO:0007669"/>
    <property type="project" value="TreeGrafter"/>
</dbReference>
<feature type="repeat" description="Solcar" evidence="6">
    <location>
        <begin position="91"/>
        <end position="179"/>
    </location>
</feature>
<evidence type="ECO:0000256" key="2">
    <source>
        <dbReference type="ARBA" id="ARBA00022692"/>
    </source>
</evidence>
<dbReference type="Proteomes" id="UP001210925">
    <property type="component" value="Unassembled WGS sequence"/>
</dbReference>
<keyword evidence="9" id="KW-1185">Reference proteome</keyword>
<keyword evidence="2 6" id="KW-0812">Transmembrane</keyword>
<dbReference type="InterPro" id="IPR018108">
    <property type="entry name" value="MCP_transmembrane"/>
</dbReference>
<dbReference type="InterPro" id="IPR011990">
    <property type="entry name" value="TPR-like_helical_dom_sf"/>
</dbReference>
<evidence type="ECO:0000256" key="1">
    <source>
        <dbReference type="ARBA" id="ARBA00004141"/>
    </source>
</evidence>
<dbReference type="PROSITE" id="PS50920">
    <property type="entry name" value="SOLCAR"/>
    <property type="match status" value="2"/>
</dbReference>
<dbReference type="InterPro" id="IPR023395">
    <property type="entry name" value="MCP_dom_sf"/>
</dbReference>
<dbReference type="Gene3D" id="1.25.40.10">
    <property type="entry name" value="Tetratricopeptide repeat domain"/>
    <property type="match status" value="2"/>
</dbReference>
<dbReference type="PANTHER" id="PTHR11102:SF147">
    <property type="entry name" value="SEL1L ADAPTOR SUBUNIT OF ERAD E3 UBIQUITIN LIGASE"/>
    <property type="match status" value="1"/>
</dbReference>
<evidence type="ECO:0000256" key="6">
    <source>
        <dbReference type="PROSITE-ProRule" id="PRU00282"/>
    </source>
</evidence>
<keyword evidence="4 6" id="KW-0472">Membrane</keyword>
<dbReference type="SUPFAM" id="SSF81901">
    <property type="entry name" value="HCP-like"/>
    <property type="match status" value="3"/>
</dbReference>
<dbReference type="GO" id="GO:0036503">
    <property type="term" value="P:ERAD pathway"/>
    <property type="evidence" value="ECO:0007669"/>
    <property type="project" value="TreeGrafter"/>
</dbReference>
<dbReference type="SUPFAM" id="SSF103506">
    <property type="entry name" value="Mitochondrial carrier"/>
    <property type="match status" value="1"/>
</dbReference>
<dbReference type="Gene3D" id="1.50.40.10">
    <property type="entry name" value="Mitochondrial carrier domain"/>
    <property type="match status" value="1"/>
</dbReference>
<dbReference type="InterPro" id="IPR006597">
    <property type="entry name" value="Sel1-like"/>
</dbReference>
<sequence>MLSSLISGGITGGAVALFSAPIEFIKVQRQLEGSKLQKNTLEWGKFIFKNHGLFGFYKGLPLHFLRDVFGTGCYFTIYETFKYASMQFLQPGPMVHLVGGGVAGALSWIVLFPIDLCKSVMQREALKPHPQYQSVFEFIKLRYSNEGIYGFYRGISPQLVRSFPVHGINFIVLEFFPMILQFILLGAALADSPDCSNISELKGQIEAYDEIISEENTILSNFITTKQEEIEPIETPEKMNAVHTILQCDKKYVADLYFYGDYIKQNTTRAFELYKELSDAGEKEGHYMVGMCYATGMGTVRDYSKAQVYLSFAALLGEKRAFQTLGYHNHAGIGMPKSCLNALFHYQQIADEAIEEWRSGPPFGKKLPPLPMKLDELQGGIYGKGASGMGNPELNMKESKLDELDLIMLYRLQAEAGDAVSQFLLAQFYYFGSAKVPVNYKKALEYFQQAAKQYPTSTKADKSEDAKHLKEVSIAASRSCGFLGQMYWRGEGVEPDIERARKWFERGVSQDNAASHYGLALMYMDGVGIPKDFARALRLLNEASTMGSNEARVLLAEQLLGNTFVDFTKVVSLLEYAAKGGYAPAYYHLSKLLGSGYPGTSPNCKNALIYAKLFVERTNWHDSTLEKADLAFKRSKFSAALAYYSIAAEQGSEIAQVNAALILDTKIAPKHPPLMYSFEKWNPYDFAIVLYHRAANQGHVDARVRVGDLYYYGFGTNGTLDDELTFKGPRLSHVIAKQIHKDIPMAPDFAQAVLHYSAAAEGEFSHSSIAMFNLGYMYEHGMGVEKDYHLAKRWYDLCLTTNPGSYLPVQIASVKLHIKWVISDLFSLWRNLFREKAKSPQSQIPGEELIEEPSNAWGNENSLIFSLVAVFLGLVWYRRLLMGMFNQRVNPPAALQ</sequence>
<gene>
    <name evidence="8" type="primary">HRD3_1</name>
    <name evidence="8" type="ORF">HK103_002127</name>
</gene>
<evidence type="ECO:0000256" key="4">
    <source>
        <dbReference type="ARBA" id="ARBA00023136"/>
    </source>
</evidence>
<dbReference type="InterPro" id="IPR050767">
    <property type="entry name" value="Sel1_AlgK"/>
</dbReference>
<dbReference type="EMBL" id="JADGKB010000017">
    <property type="protein sequence ID" value="KAJ3259573.1"/>
    <property type="molecule type" value="Genomic_DNA"/>
</dbReference>
<dbReference type="SMART" id="SM00671">
    <property type="entry name" value="SEL1"/>
    <property type="match status" value="9"/>
</dbReference>
<keyword evidence="3 7" id="KW-1133">Transmembrane helix</keyword>
<name>A0AAD5Y9M0_9FUNG</name>
<feature type="repeat" description="Solcar" evidence="6">
    <location>
        <begin position="1"/>
        <end position="84"/>
    </location>
</feature>
<protein>
    <submittedName>
        <fullName evidence="8">ERAD-associated protein</fullName>
    </submittedName>
</protein>
<comment type="subcellular location">
    <subcellularLocation>
        <location evidence="1">Membrane</location>
        <topology evidence="1">Multi-pass membrane protein</topology>
    </subcellularLocation>
</comment>
<dbReference type="AlphaFoldDB" id="A0AAD5Y9M0"/>
<dbReference type="Pfam" id="PF08238">
    <property type="entry name" value="Sel1"/>
    <property type="match status" value="11"/>
</dbReference>
<dbReference type="Pfam" id="PF00153">
    <property type="entry name" value="Mito_carr"/>
    <property type="match status" value="2"/>
</dbReference>
<reference evidence="8" key="1">
    <citation type="submission" date="2020-05" db="EMBL/GenBank/DDBJ databases">
        <title>Phylogenomic resolution of chytrid fungi.</title>
        <authorList>
            <person name="Stajich J.E."/>
            <person name="Amses K."/>
            <person name="Simmons R."/>
            <person name="Seto K."/>
            <person name="Myers J."/>
            <person name="Bonds A."/>
            <person name="Quandt C.A."/>
            <person name="Barry K."/>
            <person name="Liu P."/>
            <person name="Grigoriev I."/>
            <person name="Longcore J.E."/>
            <person name="James T.Y."/>
        </authorList>
    </citation>
    <scope>NUCLEOTIDE SEQUENCE</scope>
    <source>
        <strain evidence="8">PLAUS21</strain>
    </source>
</reference>
<proteinExistence type="inferred from homology"/>
<evidence type="ECO:0000256" key="7">
    <source>
        <dbReference type="SAM" id="Phobius"/>
    </source>
</evidence>
<evidence type="ECO:0000256" key="5">
    <source>
        <dbReference type="ARBA" id="ARBA00038101"/>
    </source>
</evidence>
<feature type="transmembrane region" description="Helical" evidence="7">
    <location>
        <begin position="94"/>
        <end position="114"/>
    </location>
</feature>
<comment type="similarity">
    <text evidence="5">Belongs to the sel-1 family.</text>
</comment>
<evidence type="ECO:0000256" key="3">
    <source>
        <dbReference type="ARBA" id="ARBA00022989"/>
    </source>
</evidence>
<dbReference type="PANTHER" id="PTHR11102">
    <property type="entry name" value="SEL-1-LIKE PROTEIN"/>
    <property type="match status" value="1"/>
</dbReference>
<evidence type="ECO:0000313" key="9">
    <source>
        <dbReference type="Proteomes" id="UP001210925"/>
    </source>
</evidence>
<comment type="caution">
    <text evidence="8">The sequence shown here is derived from an EMBL/GenBank/DDBJ whole genome shotgun (WGS) entry which is preliminary data.</text>
</comment>